<dbReference type="InterPro" id="IPR050708">
    <property type="entry name" value="T6SS_VgrG/RHS"/>
</dbReference>
<dbReference type="PANTHER" id="PTHR32305:SF15">
    <property type="entry name" value="PROTEIN RHSA-RELATED"/>
    <property type="match status" value="1"/>
</dbReference>
<reference evidence="6 7" key="1">
    <citation type="submission" date="2014-02" db="EMBL/GenBank/DDBJ databases">
        <title>The small core and large imbalanced accessory genome model reveals a collaborative survival strategy of Sorangium cellulosum strains in nature.</title>
        <authorList>
            <person name="Han K."/>
            <person name="Peng R."/>
            <person name="Blom J."/>
            <person name="Li Y.-Z."/>
        </authorList>
    </citation>
    <scope>NUCLEOTIDE SEQUENCE [LARGE SCALE GENOMIC DNA]</scope>
    <source>
        <strain evidence="6 7">So0011-07</strain>
    </source>
</reference>
<dbReference type="SUPFAM" id="SSF69349">
    <property type="entry name" value="Phage fibre proteins"/>
    <property type="match status" value="1"/>
</dbReference>
<dbReference type="NCBIfam" id="TIGR01646">
    <property type="entry name" value="vgr_GE"/>
    <property type="match status" value="1"/>
</dbReference>
<dbReference type="SUPFAM" id="SSF69279">
    <property type="entry name" value="Phage tail proteins"/>
    <property type="match status" value="2"/>
</dbReference>
<dbReference type="InterPro" id="IPR017847">
    <property type="entry name" value="T6SS_RhsGE_Vgr_subset"/>
</dbReference>
<keyword evidence="3" id="KW-0964">Secreted</keyword>
<proteinExistence type="inferred from homology"/>
<evidence type="ECO:0000256" key="1">
    <source>
        <dbReference type="ARBA" id="ARBA00004613"/>
    </source>
</evidence>
<dbReference type="Gene3D" id="2.30.110.50">
    <property type="match status" value="1"/>
</dbReference>
<dbReference type="Pfam" id="PF22178">
    <property type="entry name" value="Gp5_trimer_C"/>
    <property type="match status" value="1"/>
</dbReference>
<evidence type="ECO:0000259" key="4">
    <source>
        <dbReference type="Pfam" id="PF04717"/>
    </source>
</evidence>
<dbReference type="Gene3D" id="4.10.220.110">
    <property type="match status" value="1"/>
</dbReference>
<dbReference type="PANTHER" id="PTHR32305">
    <property type="match status" value="1"/>
</dbReference>
<feature type="domain" description="Gp5/Type VI secretion system Vgr C-terminal trimerisation" evidence="5">
    <location>
        <begin position="480"/>
        <end position="589"/>
    </location>
</feature>
<dbReference type="InterPro" id="IPR006531">
    <property type="entry name" value="Gp5/Vgr_OB"/>
</dbReference>
<dbReference type="AlphaFoldDB" id="A0A150S3I1"/>
<name>A0A150S3I1_SORCE</name>
<evidence type="ECO:0000256" key="3">
    <source>
        <dbReference type="ARBA" id="ARBA00022525"/>
    </source>
</evidence>
<evidence type="ECO:0000256" key="2">
    <source>
        <dbReference type="ARBA" id="ARBA00005558"/>
    </source>
</evidence>
<sequence>MQLWVEGVAPELSVRRAGIGEQVSGLFSLAIVACSLTPDLDLDAMILRPAAFMLSAGWGFASHGGRRLYTGLCEAAEQIGVEPSGLSTYAVRLVPRLHLLTLRRDCRIFQRASVPEILERLLDEFAVVHDFRIERSAFPSLDYKVQYNETSYGFLCRLCEEAGLTFTFEADDHRGSVLVLHDAPCAAPPRPGPPLSYLNEPGDAPGVEFVTRVAISREARTAAVATRDLDFRNPAFLLAGRAEDSSPAHLRIEHFHFEPGAYRVVTGAPSATPIADRHGHARLEPAVGARIAEQRLRGEQASGARVAFETSALDLAPGAILSIADHPHPQIAERRRLLVTRVALDAEIDRPWRPRVEATPADRPYYPPRVTPRPVIPGLQCAVVTGPPGRAIFTDEYGRVRVRFPWDREGTSDEQSSCWIRVSQGWAGAGFGLWTVPRVGQEVLVGFLEGNPDEPIIVGRAPNALTPPPYALPQHATRAVWRSQSTPDADGFNEISFEDQRGQERFYERAERDKESLVRNDERLTVGRHRSRLVRGEEDIALGGSRREEIGGSLHRTVHDEERAQIRGSLSATVGGDRQEEIGGRYAVAVGGAVHVAAGGPIVLEAPDITLKAPGGFVRVTAGGVVIDG</sequence>
<dbReference type="GO" id="GO:0005576">
    <property type="term" value="C:extracellular region"/>
    <property type="evidence" value="ECO:0007669"/>
    <property type="project" value="UniProtKB-SubCell"/>
</dbReference>
<dbReference type="Pfam" id="PF04717">
    <property type="entry name" value="Phage_base_V"/>
    <property type="match status" value="1"/>
</dbReference>
<dbReference type="Gene3D" id="3.55.50.10">
    <property type="entry name" value="Baseplate protein-like domains"/>
    <property type="match status" value="1"/>
</dbReference>
<dbReference type="Gene3D" id="2.40.50.230">
    <property type="entry name" value="Gp5 N-terminal domain"/>
    <property type="match status" value="1"/>
</dbReference>
<evidence type="ECO:0000259" key="5">
    <source>
        <dbReference type="Pfam" id="PF22178"/>
    </source>
</evidence>
<feature type="domain" description="Gp5/Type VI secretion system Vgr protein OB-fold" evidence="4">
    <location>
        <begin position="395"/>
        <end position="459"/>
    </location>
</feature>
<evidence type="ECO:0000313" key="7">
    <source>
        <dbReference type="Proteomes" id="UP000075635"/>
    </source>
</evidence>
<gene>
    <name evidence="6" type="ORF">BE17_32475</name>
</gene>
<dbReference type="EMBL" id="JEMB01001481">
    <property type="protein sequence ID" value="KYF87029.1"/>
    <property type="molecule type" value="Genomic_DNA"/>
</dbReference>
<comment type="caution">
    <text evidence="6">The sequence shown here is derived from an EMBL/GenBank/DDBJ whole genome shotgun (WGS) entry which is preliminary data.</text>
</comment>
<dbReference type="SUPFAM" id="SSF69255">
    <property type="entry name" value="gp5 N-terminal domain-like"/>
    <property type="match status" value="1"/>
</dbReference>
<dbReference type="InterPro" id="IPR037026">
    <property type="entry name" value="Vgr_OB-fold_dom_sf"/>
</dbReference>
<evidence type="ECO:0000313" key="6">
    <source>
        <dbReference type="EMBL" id="KYF87029.1"/>
    </source>
</evidence>
<feature type="non-terminal residue" evidence="6">
    <location>
        <position position="629"/>
    </location>
</feature>
<accession>A0A150S3I1</accession>
<dbReference type="InterPro" id="IPR006533">
    <property type="entry name" value="T6SS_Vgr_RhsGE"/>
</dbReference>
<comment type="subcellular location">
    <subcellularLocation>
        <location evidence="1">Secreted</location>
    </subcellularLocation>
</comment>
<dbReference type="Proteomes" id="UP000075635">
    <property type="component" value="Unassembled WGS sequence"/>
</dbReference>
<organism evidence="6 7">
    <name type="scientific">Sorangium cellulosum</name>
    <name type="common">Polyangium cellulosum</name>
    <dbReference type="NCBI Taxonomy" id="56"/>
    <lineage>
        <taxon>Bacteria</taxon>
        <taxon>Pseudomonadati</taxon>
        <taxon>Myxococcota</taxon>
        <taxon>Polyangia</taxon>
        <taxon>Polyangiales</taxon>
        <taxon>Polyangiaceae</taxon>
        <taxon>Sorangium</taxon>
    </lineage>
</organism>
<protein>
    <submittedName>
        <fullName evidence="6">Uncharacterized protein</fullName>
    </submittedName>
</protein>
<comment type="similarity">
    <text evidence="2">Belongs to the VgrG protein family.</text>
</comment>
<dbReference type="Pfam" id="PF05954">
    <property type="entry name" value="Phage_GPD"/>
    <property type="match status" value="1"/>
</dbReference>
<dbReference type="NCBIfam" id="TIGR03361">
    <property type="entry name" value="VI_Rhs_Vgr"/>
    <property type="match status" value="1"/>
</dbReference>
<dbReference type="InterPro" id="IPR054030">
    <property type="entry name" value="Gp5_Vgr_C"/>
</dbReference>